<dbReference type="OrthoDB" id="10682594at2759"/>
<evidence type="ECO:0000313" key="1">
    <source>
        <dbReference type="EMBL" id="KAA6398804.1"/>
    </source>
</evidence>
<evidence type="ECO:0000313" key="2">
    <source>
        <dbReference type="Proteomes" id="UP000324800"/>
    </source>
</evidence>
<organism evidence="1 2">
    <name type="scientific">Streblomastix strix</name>
    <dbReference type="NCBI Taxonomy" id="222440"/>
    <lineage>
        <taxon>Eukaryota</taxon>
        <taxon>Metamonada</taxon>
        <taxon>Preaxostyla</taxon>
        <taxon>Oxymonadida</taxon>
        <taxon>Streblomastigidae</taxon>
        <taxon>Streblomastix</taxon>
    </lineage>
</organism>
<dbReference type="AlphaFoldDB" id="A0A5J4WUU5"/>
<sequence>MEDKIFVLDQGRLKIDEENVIRVALQLPIVSNICLQQDASLTLMQLLAHVDCNQLKFTLQILCQEQQISFEVITQFFELAFANEEETPTSGRDRTNQLRIAVQHTLIDTLLFPKIKLLSEPPSRELRRLITFLTQEIPESFIQCLIEPIFQLKQQIDIGSPLLEVIFCAVREEAIEKVWLERIIGILVRTPYLSPQIITSLIESFSSPFQEHDLSEQKLTQNLFILAMKYSTNMNMNQLQLLQRLLNEMGTGQSAKVAQRKIEAIIKSIEH</sequence>
<dbReference type="Gene3D" id="1.25.40.480">
    <property type="match status" value="1"/>
</dbReference>
<dbReference type="EMBL" id="SNRW01000878">
    <property type="protein sequence ID" value="KAA6398804.1"/>
    <property type="molecule type" value="Genomic_DNA"/>
</dbReference>
<reference evidence="1 2" key="1">
    <citation type="submission" date="2019-03" db="EMBL/GenBank/DDBJ databases">
        <title>Single cell metagenomics reveals metabolic interactions within the superorganism composed of flagellate Streblomastix strix and complex community of Bacteroidetes bacteria on its surface.</title>
        <authorList>
            <person name="Treitli S.C."/>
            <person name="Kolisko M."/>
            <person name="Husnik F."/>
            <person name="Keeling P."/>
            <person name="Hampl V."/>
        </authorList>
    </citation>
    <scope>NUCLEOTIDE SEQUENCE [LARGE SCALE GENOMIC DNA]</scope>
    <source>
        <strain evidence="1">ST1C</strain>
    </source>
</reference>
<name>A0A5J4WUU5_9EUKA</name>
<gene>
    <name evidence="1" type="ORF">EZS28_005669</name>
</gene>
<accession>A0A5J4WUU5</accession>
<proteinExistence type="predicted"/>
<dbReference type="Proteomes" id="UP000324800">
    <property type="component" value="Unassembled WGS sequence"/>
</dbReference>
<protein>
    <submittedName>
        <fullName evidence="1">Uncharacterized protein</fullName>
    </submittedName>
</protein>
<comment type="caution">
    <text evidence="1">The sequence shown here is derived from an EMBL/GenBank/DDBJ whole genome shotgun (WGS) entry which is preliminary data.</text>
</comment>